<evidence type="ECO:0000256" key="2">
    <source>
        <dbReference type="ARBA" id="ARBA00009638"/>
    </source>
</evidence>
<dbReference type="EMBL" id="JALJOV010002148">
    <property type="protein sequence ID" value="KAK9833597.1"/>
    <property type="molecule type" value="Genomic_DNA"/>
</dbReference>
<evidence type="ECO:0000256" key="9">
    <source>
        <dbReference type="ARBA" id="ARBA00023306"/>
    </source>
</evidence>
<gene>
    <name evidence="11" type="ORF">WJX84_010058</name>
</gene>
<evidence type="ECO:0000256" key="4">
    <source>
        <dbReference type="ARBA" id="ARBA00022723"/>
    </source>
</evidence>
<dbReference type="GO" id="GO:0005525">
    <property type="term" value="F:GTP binding"/>
    <property type="evidence" value="ECO:0007669"/>
    <property type="project" value="UniProtKB-KW"/>
</dbReference>
<protein>
    <recommendedName>
        <fullName evidence="10">EngB-type G domain-containing protein</fullName>
    </recommendedName>
</protein>
<dbReference type="AlphaFoldDB" id="A0AAW1RK22"/>
<evidence type="ECO:0000256" key="1">
    <source>
        <dbReference type="ARBA" id="ARBA00001946"/>
    </source>
</evidence>
<dbReference type="GO" id="GO:0046872">
    <property type="term" value="F:metal ion binding"/>
    <property type="evidence" value="ECO:0007669"/>
    <property type="project" value="UniProtKB-KW"/>
</dbReference>
<evidence type="ECO:0000256" key="5">
    <source>
        <dbReference type="ARBA" id="ARBA00022741"/>
    </source>
</evidence>
<keyword evidence="9" id="KW-0131">Cell cycle</keyword>
<feature type="domain" description="EngB-type G" evidence="10">
    <location>
        <begin position="108"/>
        <end position="292"/>
    </location>
</feature>
<keyword evidence="3" id="KW-0132">Cell division</keyword>
<keyword evidence="6" id="KW-0460">Magnesium</keyword>
<dbReference type="InterPro" id="IPR006073">
    <property type="entry name" value="GTP-bd"/>
</dbReference>
<organism evidence="11 12">
    <name type="scientific">Apatococcus fuscideae</name>
    <dbReference type="NCBI Taxonomy" id="2026836"/>
    <lineage>
        <taxon>Eukaryota</taxon>
        <taxon>Viridiplantae</taxon>
        <taxon>Chlorophyta</taxon>
        <taxon>core chlorophytes</taxon>
        <taxon>Trebouxiophyceae</taxon>
        <taxon>Chlorellales</taxon>
        <taxon>Chlorellaceae</taxon>
        <taxon>Apatococcus</taxon>
    </lineage>
</organism>
<dbReference type="InterPro" id="IPR027417">
    <property type="entry name" value="P-loop_NTPase"/>
</dbReference>
<dbReference type="NCBIfam" id="TIGR03598">
    <property type="entry name" value="GTPase_YsxC"/>
    <property type="match status" value="1"/>
</dbReference>
<keyword evidence="12" id="KW-1185">Reference proteome</keyword>
<dbReference type="PANTHER" id="PTHR11649:SF13">
    <property type="entry name" value="ENGB-TYPE G DOMAIN-CONTAINING PROTEIN"/>
    <property type="match status" value="1"/>
</dbReference>
<proteinExistence type="inferred from homology"/>
<evidence type="ECO:0000259" key="10">
    <source>
        <dbReference type="PROSITE" id="PS51706"/>
    </source>
</evidence>
<keyword evidence="7" id="KW-0342">GTP-binding</keyword>
<dbReference type="InterPro" id="IPR030393">
    <property type="entry name" value="G_ENGB_dom"/>
</dbReference>
<dbReference type="Proteomes" id="UP001485043">
    <property type="component" value="Unassembled WGS sequence"/>
</dbReference>
<evidence type="ECO:0000256" key="6">
    <source>
        <dbReference type="ARBA" id="ARBA00022842"/>
    </source>
</evidence>
<reference evidence="11 12" key="1">
    <citation type="journal article" date="2024" name="Nat. Commun.">
        <title>Phylogenomics reveals the evolutionary origins of lichenization in chlorophyte algae.</title>
        <authorList>
            <person name="Puginier C."/>
            <person name="Libourel C."/>
            <person name="Otte J."/>
            <person name="Skaloud P."/>
            <person name="Haon M."/>
            <person name="Grisel S."/>
            <person name="Petersen M."/>
            <person name="Berrin J.G."/>
            <person name="Delaux P.M."/>
            <person name="Dal Grande F."/>
            <person name="Keller J."/>
        </authorList>
    </citation>
    <scope>NUCLEOTIDE SEQUENCE [LARGE SCALE GENOMIC DNA]</scope>
    <source>
        <strain evidence="11 12">SAG 2523</strain>
    </source>
</reference>
<comment type="caution">
    <text evidence="11">The sequence shown here is derived from an EMBL/GenBank/DDBJ whole genome shotgun (WGS) entry which is preliminary data.</text>
</comment>
<dbReference type="Pfam" id="PF01926">
    <property type="entry name" value="MMR_HSR1"/>
    <property type="match status" value="1"/>
</dbReference>
<dbReference type="PROSITE" id="PS51706">
    <property type="entry name" value="G_ENGB"/>
    <property type="match status" value="1"/>
</dbReference>
<dbReference type="HAMAP" id="MF_00321">
    <property type="entry name" value="GTPase_EngB"/>
    <property type="match status" value="1"/>
</dbReference>
<comment type="cofactor">
    <cofactor evidence="1">
        <name>Mg(2+)</name>
        <dbReference type="ChEBI" id="CHEBI:18420"/>
    </cofactor>
</comment>
<dbReference type="PANTHER" id="PTHR11649">
    <property type="entry name" value="MSS1/TRME-RELATED GTP-BINDING PROTEIN"/>
    <property type="match status" value="1"/>
</dbReference>
<evidence type="ECO:0000256" key="8">
    <source>
        <dbReference type="ARBA" id="ARBA00023210"/>
    </source>
</evidence>
<name>A0AAW1RK22_9CHLO</name>
<evidence type="ECO:0000313" key="11">
    <source>
        <dbReference type="EMBL" id="KAK9833597.1"/>
    </source>
</evidence>
<sequence length="293" mass="32797">MGPLSWLATCGRSARAVLRSDCQLRPQPRLQQRPLQPSWQNSQKWHLHVVTAESPALLEESGDDIEAPEELHPVGPEEVELPKASHTKVKTAEYVGSAVKLTQCPPPKLPEFAIIGRSNVGKSSLINMLTGRASLALTSKTPGKTQCINHFIINKTWYLVDLPGYGYAKRAKTSRLEWNEFTKEYFLKRESLAMVLLLVDGSIPPQAIDLECAMWLAESEVPFTLVFTKIDKRKKKLPSPAANIKEFCDKLLEEFRDLPMVIKTSAIKATGRLELLGFIAQLRTLVEQQAKRG</sequence>
<dbReference type="InterPro" id="IPR019987">
    <property type="entry name" value="GTP-bd_ribosome_bio_YsxC"/>
</dbReference>
<comment type="similarity">
    <text evidence="2">Belongs to the TRAFAC class TrmE-Era-EngA-EngB-Septin-like GTPase superfamily. EngB GTPase family.</text>
</comment>
<keyword evidence="4" id="KW-0479">Metal-binding</keyword>
<dbReference type="CDD" id="cd01876">
    <property type="entry name" value="YihA_EngB"/>
    <property type="match status" value="1"/>
</dbReference>
<keyword evidence="5" id="KW-0547">Nucleotide-binding</keyword>
<accession>A0AAW1RK22</accession>
<dbReference type="GO" id="GO:0051301">
    <property type="term" value="P:cell division"/>
    <property type="evidence" value="ECO:0007669"/>
    <property type="project" value="UniProtKB-KW"/>
</dbReference>
<evidence type="ECO:0000256" key="7">
    <source>
        <dbReference type="ARBA" id="ARBA00023134"/>
    </source>
</evidence>
<dbReference type="SUPFAM" id="SSF52540">
    <property type="entry name" value="P-loop containing nucleoside triphosphate hydrolases"/>
    <property type="match status" value="1"/>
</dbReference>
<evidence type="ECO:0000256" key="3">
    <source>
        <dbReference type="ARBA" id="ARBA00022618"/>
    </source>
</evidence>
<evidence type="ECO:0000313" key="12">
    <source>
        <dbReference type="Proteomes" id="UP001485043"/>
    </source>
</evidence>
<keyword evidence="8" id="KW-0717">Septation</keyword>
<dbReference type="Gene3D" id="3.40.50.300">
    <property type="entry name" value="P-loop containing nucleotide triphosphate hydrolases"/>
    <property type="match status" value="1"/>
</dbReference>